<name>A0A1J0ES24_9PSED</name>
<accession>A0A1J0ES24</accession>
<dbReference type="GeneID" id="46911359"/>
<dbReference type="GO" id="GO:0016853">
    <property type="term" value="F:isomerase activity"/>
    <property type="evidence" value="ECO:0007669"/>
    <property type="project" value="UniProtKB-KW"/>
</dbReference>
<dbReference type="InterPro" id="IPR036237">
    <property type="entry name" value="Xyl_isomerase-like_sf"/>
</dbReference>
<sequence length="290" mass="33792">MKKLEIFQSLWGMELGHPTQPERSHEENFRKVAEAGFDGICLDPTMADLDYYRETIPLFEKYQLKSMVNLFPRRASEMKPLLEFAREVKAVKVNTVAQVMPVSVAGAIPLINRWLQEAEEMGIQLLFETHRNGILNDLFFTLEVIDAIPELLLTADLSHFVVDRELELPLRELDKGFINRIHERTDCFQGRVATREQIQIQLDFPQHQEWVNVFKDWWREGMRSWRNRNTDDATCVFVCELGPPNYAITDAHGLELSDRWVEALTIKNWVEGIWAQLESEDSQLRTTESS</sequence>
<protein>
    <submittedName>
        <fullName evidence="1">Xylose isomerase</fullName>
    </submittedName>
</protein>
<dbReference type="OrthoDB" id="2555274at2"/>
<organism evidence="1 2">
    <name type="scientific">Pseudomonas frederiksbergensis</name>
    <dbReference type="NCBI Taxonomy" id="104087"/>
    <lineage>
        <taxon>Bacteria</taxon>
        <taxon>Pseudomonadati</taxon>
        <taxon>Pseudomonadota</taxon>
        <taxon>Gammaproteobacteria</taxon>
        <taxon>Pseudomonadales</taxon>
        <taxon>Pseudomonadaceae</taxon>
        <taxon>Pseudomonas</taxon>
    </lineage>
</organism>
<dbReference type="EMBL" id="CP017886">
    <property type="protein sequence ID" value="APC18632.1"/>
    <property type="molecule type" value="Genomic_DNA"/>
</dbReference>
<dbReference type="Gene3D" id="3.20.20.150">
    <property type="entry name" value="Divalent-metal-dependent TIM barrel enzymes"/>
    <property type="match status" value="1"/>
</dbReference>
<reference evidence="2" key="1">
    <citation type="submission" date="2016-10" db="EMBL/GenBank/DDBJ databases">
        <title>Pseudomonas frederiksbergensis ERGS4:02 complete genome.</title>
        <authorList>
            <person name="Kumar R."/>
            <person name="Acharya V."/>
            <person name="Singh D."/>
        </authorList>
    </citation>
    <scope>NUCLEOTIDE SEQUENCE [LARGE SCALE GENOMIC DNA]</scope>
    <source>
        <strain evidence="2">ERGS4:02</strain>
    </source>
</reference>
<gene>
    <name evidence="1" type="ORF">BLL42_24050</name>
</gene>
<evidence type="ECO:0000313" key="1">
    <source>
        <dbReference type="EMBL" id="APC18632.1"/>
    </source>
</evidence>
<dbReference type="SUPFAM" id="SSF51658">
    <property type="entry name" value="Xylose isomerase-like"/>
    <property type="match status" value="1"/>
</dbReference>
<keyword evidence="1" id="KW-0413">Isomerase</keyword>
<dbReference type="RefSeq" id="WP_071554979.1">
    <property type="nucleotide sequence ID" value="NZ_CP017886.1"/>
</dbReference>
<evidence type="ECO:0000313" key="2">
    <source>
        <dbReference type="Proteomes" id="UP000182567"/>
    </source>
</evidence>
<dbReference type="AlphaFoldDB" id="A0A1J0ES24"/>
<proteinExistence type="predicted"/>
<dbReference type="Proteomes" id="UP000182567">
    <property type="component" value="Chromosome"/>
</dbReference>